<sequence length="279" mass="30918">MLAKFAKSCITGLTAIAWLLSTERFRGKDSAQVTKASEATEVALPSTHSPTAEQRPPGSATESLLTLPTELLLMVASDLDPAALLSWKLSHPRFYHMLKLPADVDPTGLGICARLAVRDYLKTSDAQDNRIRCALCKGLYPPDMFSSAASPACIPSRDLNQRRQEVLDMPERVCIWDIGRLVRFEAATTAVDEPHWTSSMESVCMHCGAVQSWNRYACQCQTCSVREARTYTRWLCCGEPPGGRFAFVRHNDGSLWVREWGLKGGNRDDPSVEMCVHIA</sequence>
<protein>
    <recommendedName>
        <fullName evidence="4">F-box domain-containing protein</fullName>
    </recommendedName>
</protein>
<organism evidence="2 3">
    <name type="scientific">Coniosporium apollinis</name>
    <dbReference type="NCBI Taxonomy" id="61459"/>
    <lineage>
        <taxon>Eukaryota</taxon>
        <taxon>Fungi</taxon>
        <taxon>Dikarya</taxon>
        <taxon>Ascomycota</taxon>
        <taxon>Pezizomycotina</taxon>
        <taxon>Dothideomycetes</taxon>
        <taxon>Dothideomycetes incertae sedis</taxon>
        <taxon>Coniosporium</taxon>
    </lineage>
</organism>
<comment type="caution">
    <text evidence="2">The sequence shown here is derived from an EMBL/GenBank/DDBJ whole genome shotgun (WGS) entry which is preliminary data.</text>
</comment>
<name>A0ABQ9NXH4_9PEZI</name>
<evidence type="ECO:0008006" key="4">
    <source>
        <dbReference type="Google" id="ProtNLM"/>
    </source>
</evidence>
<evidence type="ECO:0000256" key="1">
    <source>
        <dbReference type="SAM" id="MobiDB-lite"/>
    </source>
</evidence>
<keyword evidence="3" id="KW-1185">Reference proteome</keyword>
<evidence type="ECO:0000313" key="2">
    <source>
        <dbReference type="EMBL" id="KAJ9667055.1"/>
    </source>
</evidence>
<dbReference type="EMBL" id="JAPDRL010000015">
    <property type="protein sequence ID" value="KAJ9667055.1"/>
    <property type="molecule type" value="Genomic_DNA"/>
</dbReference>
<reference evidence="2" key="1">
    <citation type="submission" date="2022-10" db="EMBL/GenBank/DDBJ databases">
        <title>Culturing micro-colonial fungi from biological soil crusts in the Mojave desert and describing Neophaeococcomyces mojavensis, and introducing the new genera and species Taxawa tesnikishii.</title>
        <authorList>
            <person name="Kurbessoian T."/>
            <person name="Stajich J.E."/>
        </authorList>
    </citation>
    <scope>NUCLEOTIDE SEQUENCE</scope>
    <source>
        <strain evidence="2">TK_1</strain>
    </source>
</reference>
<accession>A0ABQ9NXH4</accession>
<gene>
    <name evidence="2" type="ORF">H2201_002890</name>
</gene>
<evidence type="ECO:0000313" key="3">
    <source>
        <dbReference type="Proteomes" id="UP001172684"/>
    </source>
</evidence>
<feature type="region of interest" description="Disordered" evidence="1">
    <location>
        <begin position="36"/>
        <end position="61"/>
    </location>
</feature>
<proteinExistence type="predicted"/>
<dbReference type="Proteomes" id="UP001172684">
    <property type="component" value="Unassembled WGS sequence"/>
</dbReference>